<name>A0A383A774_9ZZZZ</name>
<reference evidence="1" key="1">
    <citation type="submission" date="2018-05" db="EMBL/GenBank/DDBJ databases">
        <authorList>
            <person name="Lanie J.A."/>
            <person name="Ng W.-L."/>
            <person name="Kazmierczak K.M."/>
            <person name="Andrzejewski T.M."/>
            <person name="Davidsen T.M."/>
            <person name="Wayne K.J."/>
            <person name="Tettelin H."/>
            <person name="Glass J.I."/>
            <person name="Rusch D."/>
            <person name="Podicherti R."/>
            <person name="Tsui H.-C.T."/>
            <person name="Winkler M.E."/>
        </authorList>
    </citation>
    <scope>NUCLEOTIDE SEQUENCE</scope>
</reference>
<accession>A0A383A774</accession>
<gene>
    <name evidence="1" type="ORF">METZ01_LOCUS456273</name>
</gene>
<evidence type="ECO:0000313" key="1">
    <source>
        <dbReference type="EMBL" id="SVE03419.1"/>
    </source>
</evidence>
<dbReference type="EMBL" id="UINC01189643">
    <property type="protein sequence ID" value="SVE03419.1"/>
    <property type="molecule type" value="Genomic_DNA"/>
</dbReference>
<protein>
    <submittedName>
        <fullName evidence="1">Uncharacterized protein</fullName>
    </submittedName>
</protein>
<organism evidence="1">
    <name type="scientific">marine metagenome</name>
    <dbReference type="NCBI Taxonomy" id="408172"/>
    <lineage>
        <taxon>unclassified sequences</taxon>
        <taxon>metagenomes</taxon>
        <taxon>ecological metagenomes</taxon>
    </lineage>
</organism>
<dbReference type="AlphaFoldDB" id="A0A383A774"/>
<sequence>MFAEVEADESCFGGKDKGKEAVVCRWQSLCLWALLKKEDKAYISIIPNSKTKI</sequence>
<proteinExistence type="predicted"/>
<feature type="non-terminal residue" evidence="1">
    <location>
        <position position="53"/>
    </location>
</feature>